<dbReference type="AlphaFoldDB" id="A0A4Y3R6V5"/>
<dbReference type="InterPro" id="IPR000873">
    <property type="entry name" value="AMP-dep_synth/lig_dom"/>
</dbReference>
<dbReference type="RefSeq" id="WP_158102339.1">
    <property type="nucleotide sequence ID" value="NZ_BJMM01000051.1"/>
</dbReference>
<feature type="domain" description="Carrier" evidence="5">
    <location>
        <begin position="536"/>
        <end position="610"/>
    </location>
</feature>
<reference evidence="6 7" key="1">
    <citation type="submission" date="2019-06" db="EMBL/GenBank/DDBJ databases">
        <title>Whole genome shotgun sequence of Streptomyces cacaoi subsp. cacaoi NBRC 12748.</title>
        <authorList>
            <person name="Hosoyama A."/>
            <person name="Uohara A."/>
            <person name="Ohji S."/>
            <person name="Ichikawa N."/>
        </authorList>
    </citation>
    <scope>NUCLEOTIDE SEQUENCE [LARGE SCALE GENOMIC DNA]</scope>
    <source>
        <strain evidence="6 7">NBRC 12748</strain>
    </source>
</reference>
<dbReference type="InterPro" id="IPR036736">
    <property type="entry name" value="ACP-like_sf"/>
</dbReference>
<dbReference type="InterPro" id="IPR020845">
    <property type="entry name" value="AMP-binding_CS"/>
</dbReference>
<dbReference type="PROSITE" id="PS50075">
    <property type="entry name" value="CARRIER"/>
    <property type="match status" value="1"/>
</dbReference>
<dbReference type="Gene3D" id="2.30.38.10">
    <property type="entry name" value="Luciferase, Domain 3"/>
    <property type="match status" value="1"/>
</dbReference>
<dbReference type="CDD" id="cd05930">
    <property type="entry name" value="A_NRPS"/>
    <property type="match status" value="1"/>
</dbReference>
<dbReference type="Gene3D" id="1.10.1200.10">
    <property type="entry name" value="ACP-like"/>
    <property type="match status" value="1"/>
</dbReference>
<dbReference type="Gene3D" id="3.40.50.980">
    <property type="match status" value="2"/>
</dbReference>
<dbReference type="Pfam" id="PF00501">
    <property type="entry name" value="AMP-binding"/>
    <property type="match status" value="1"/>
</dbReference>
<dbReference type="Pfam" id="PF00550">
    <property type="entry name" value="PP-binding"/>
    <property type="match status" value="1"/>
</dbReference>
<dbReference type="SUPFAM" id="SSF47336">
    <property type="entry name" value="ACP-like"/>
    <property type="match status" value="1"/>
</dbReference>
<dbReference type="FunFam" id="3.40.50.980:FF:000001">
    <property type="entry name" value="Non-ribosomal peptide synthetase"/>
    <property type="match status" value="1"/>
</dbReference>
<dbReference type="InterPro" id="IPR025110">
    <property type="entry name" value="AMP-bd_C"/>
</dbReference>
<dbReference type="Proteomes" id="UP000319210">
    <property type="component" value="Unassembled WGS sequence"/>
</dbReference>
<dbReference type="PROSITE" id="PS00012">
    <property type="entry name" value="PHOSPHOPANTETHEINE"/>
    <property type="match status" value="1"/>
</dbReference>
<dbReference type="InterPro" id="IPR045851">
    <property type="entry name" value="AMP-bd_C_sf"/>
</dbReference>
<keyword evidence="2" id="KW-0596">Phosphopantetheine</keyword>
<keyword evidence="7" id="KW-1185">Reference proteome</keyword>
<dbReference type="GO" id="GO:0005829">
    <property type="term" value="C:cytosol"/>
    <property type="evidence" value="ECO:0007669"/>
    <property type="project" value="TreeGrafter"/>
</dbReference>
<evidence type="ECO:0000259" key="5">
    <source>
        <dbReference type="PROSITE" id="PS50075"/>
    </source>
</evidence>
<evidence type="ECO:0000313" key="7">
    <source>
        <dbReference type="Proteomes" id="UP000319210"/>
    </source>
</evidence>
<evidence type="ECO:0000256" key="4">
    <source>
        <dbReference type="SAM" id="MobiDB-lite"/>
    </source>
</evidence>
<comment type="cofactor">
    <cofactor evidence="1">
        <name>pantetheine 4'-phosphate</name>
        <dbReference type="ChEBI" id="CHEBI:47942"/>
    </cofactor>
</comment>
<dbReference type="PANTHER" id="PTHR45527">
    <property type="entry name" value="NONRIBOSOMAL PEPTIDE SYNTHETASE"/>
    <property type="match status" value="1"/>
</dbReference>
<dbReference type="InterPro" id="IPR010071">
    <property type="entry name" value="AA_adenyl_dom"/>
</dbReference>
<keyword evidence="3" id="KW-0597">Phosphoprotein</keyword>
<feature type="region of interest" description="Disordered" evidence="4">
    <location>
        <begin position="510"/>
        <end position="540"/>
    </location>
</feature>
<organism evidence="6 7">
    <name type="scientific">Streptomyces cacaoi</name>
    <dbReference type="NCBI Taxonomy" id="1898"/>
    <lineage>
        <taxon>Bacteria</taxon>
        <taxon>Bacillati</taxon>
        <taxon>Actinomycetota</taxon>
        <taxon>Actinomycetes</taxon>
        <taxon>Kitasatosporales</taxon>
        <taxon>Streptomycetaceae</taxon>
        <taxon>Streptomyces</taxon>
    </lineage>
</organism>
<gene>
    <name evidence="6" type="ORF">SCA03_60060</name>
</gene>
<dbReference type="FunFam" id="2.30.38.10:FF:000001">
    <property type="entry name" value="Non-ribosomal peptide synthetase PvdI"/>
    <property type="match status" value="1"/>
</dbReference>
<dbReference type="GO" id="GO:0017000">
    <property type="term" value="P:antibiotic biosynthetic process"/>
    <property type="evidence" value="ECO:0007669"/>
    <property type="project" value="UniProtKB-ARBA"/>
</dbReference>
<evidence type="ECO:0000256" key="1">
    <source>
        <dbReference type="ARBA" id="ARBA00001957"/>
    </source>
</evidence>
<dbReference type="InterPro" id="IPR006162">
    <property type="entry name" value="Ppantetheine_attach_site"/>
</dbReference>
<dbReference type="Gene3D" id="3.30.300.30">
    <property type="match status" value="1"/>
</dbReference>
<evidence type="ECO:0000256" key="3">
    <source>
        <dbReference type="ARBA" id="ARBA00022553"/>
    </source>
</evidence>
<dbReference type="SUPFAM" id="SSF56801">
    <property type="entry name" value="Acetyl-CoA synthetase-like"/>
    <property type="match status" value="1"/>
</dbReference>
<protein>
    <recommendedName>
        <fullName evidence="5">Carrier domain-containing protein</fullName>
    </recommendedName>
</protein>
<dbReference type="PROSITE" id="PS00455">
    <property type="entry name" value="AMP_BINDING"/>
    <property type="match status" value="1"/>
</dbReference>
<dbReference type="Pfam" id="PF13193">
    <property type="entry name" value="AMP-binding_C"/>
    <property type="match status" value="1"/>
</dbReference>
<dbReference type="SMART" id="SM00823">
    <property type="entry name" value="PKS_PP"/>
    <property type="match status" value="1"/>
</dbReference>
<dbReference type="NCBIfam" id="TIGR01733">
    <property type="entry name" value="AA-adenyl-dom"/>
    <property type="match status" value="1"/>
</dbReference>
<accession>A0A4Y3R6V5</accession>
<dbReference type="EMBL" id="BJMM01000051">
    <property type="protein sequence ID" value="GEB53455.1"/>
    <property type="molecule type" value="Genomic_DNA"/>
</dbReference>
<comment type="caution">
    <text evidence="6">The sequence shown here is derived from an EMBL/GenBank/DDBJ whole genome shotgun (WGS) entry which is preliminary data.</text>
</comment>
<evidence type="ECO:0000256" key="2">
    <source>
        <dbReference type="ARBA" id="ARBA00022450"/>
    </source>
</evidence>
<sequence length="617" mass="64112">MTAPGPGPAALVVDAFEAQAGRTPDAPAVVSDGAELSYGELNAHANRLARLLISRGIGPEDVVAVALERSPGLLVAVYAVLKAGAAYLPVDPRYPADRVRTLLTDALPACVLTDASPGAPAGMPVPAGSGTGAAEVLRPDSPAVRGALARLSAQDVTDAERRGPLRPGNAAYVLYTSGSTGRPKGVVVGHRALGGYLRWARESYPGLRGAAVLHSSVSFDLTVTTLFGPLLCGGTLYLGDLDGLDPRLWRAGRAAPTFLKVTPSHLPLLAETPRDALLDGELVVGGEQLRGASLARFRHRRPRVAVVNEYGPTEATVGCVVHRVAPGEDPGTGAVPIGAPRGDTRARVLDGRLRPVAAGTSGELYLAGEQLARGYLGQPGLTAERFVADPYGPPGARMYRTGDLVRRRSDGLLEFLGRTDGQLKIRSYRIEPGEVESCLADGPGVGQVCVVAADGPAGARLVAYAAPDADTTVLDVHRLHEHVADRLPRYMCPADIVVLDRLPLTVNGKVDRAALPPPPGPGTGPAAPGTAPEAAGPATEPERVLTGICRELLQLDTVSVTDNFFAVGGDSLLAIQLAARARRAGYALTPTDVYRSETIRALAAVAEGPTTPVRANH</sequence>
<feature type="compositionally biased region" description="Low complexity" evidence="4">
    <location>
        <begin position="524"/>
        <end position="539"/>
    </location>
</feature>
<dbReference type="GO" id="GO:0044550">
    <property type="term" value="P:secondary metabolite biosynthetic process"/>
    <property type="evidence" value="ECO:0007669"/>
    <property type="project" value="TreeGrafter"/>
</dbReference>
<proteinExistence type="predicted"/>
<name>A0A4Y3R6V5_STRCI</name>
<dbReference type="InterPro" id="IPR009081">
    <property type="entry name" value="PP-bd_ACP"/>
</dbReference>
<dbReference type="PANTHER" id="PTHR45527:SF1">
    <property type="entry name" value="FATTY ACID SYNTHASE"/>
    <property type="match status" value="1"/>
</dbReference>
<dbReference type="GO" id="GO:0043041">
    <property type="term" value="P:amino acid activation for nonribosomal peptide biosynthetic process"/>
    <property type="evidence" value="ECO:0007669"/>
    <property type="project" value="TreeGrafter"/>
</dbReference>
<dbReference type="GO" id="GO:0031177">
    <property type="term" value="F:phosphopantetheine binding"/>
    <property type="evidence" value="ECO:0007669"/>
    <property type="project" value="InterPro"/>
</dbReference>
<evidence type="ECO:0000313" key="6">
    <source>
        <dbReference type="EMBL" id="GEB53455.1"/>
    </source>
</evidence>
<dbReference type="InterPro" id="IPR020806">
    <property type="entry name" value="PKS_PP-bd"/>
</dbReference>